<dbReference type="PROSITE" id="PS51671">
    <property type="entry name" value="ACT"/>
    <property type="match status" value="1"/>
</dbReference>
<dbReference type="Pfam" id="PF00291">
    <property type="entry name" value="PALP"/>
    <property type="match status" value="1"/>
</dbReference>
<evidence type="ECO:0000313" key="9">
    <source>
        <dbReference type="Proteomes" id="UP000001396"/>
    </source>
</evidence>
<feature type="compositionally biased region" description="Low complexity" evidence="5">
    <location>
        <begin position="635"/>
        <end position="646"/>
    </location>
</feature>
<dbReference type="InterPro" id="IPR036052">
    <property type="entry name" value="TrpB-like_PALP_sf"/>
</dbReference>
<dbReference type="InterPro" id="IPR050147">
    <property type="entry name" value="Ser/Thr_Dehydratase"/>
</dbReference>
<feature type="compositionally biased region" description="Low complexity" evidence="5">
    <location>
        <begin position="11"/>
        <end position="25"/>
    </location>
</feature>
<dbReference type="OMA" id="IASTIVH"/>
<dbReference type="AlphaFoldDB" id="D3B801"/>
<dbReference type="GO" id="GO:0003941">
    <property type="term" value="F:L-serine ammonia-lyase activity"/>
    <property type="evidence" value="ECO:0007669"/>
    <property type="project" value="TreeGrafter"/>
</dbReference>
<dbReference type="Proteomes" id="UP000001396">
    <property type="component" value="Unassembled WGS sequence"/>
</dbReference>
<keyword evidence="9" id="KW-1185">Reference proteome</keyword>
<comment type="caution">
    <text evidence="8">The sequence shown here is derived from an EMBL/GenBank/DDBJ whole genome shotgun (WGS) entry which is preliminary data.</text>
</comment>
<evidence type="ECO:0000259" key="6">
    <source>
        <dbReference type="PROSITE" id="PS50222"/>
    </source>
</evidence>
<evidence type="ECO:0000256" key="3">
    <source>
        <dbReference type="ARBA" id="ARBA00022898"/>
    </source>
</evidence>
<evidence type="ECO:0000256" key="5">
    <source>
        <dbReference type="SAM" id="MobiDB-lite"/>
    </source>
</evidence>
<comment type="cofactor">
    <cofactor evidence="1">
        <name>pyridoxal 5'-phosphate</name>
        <dbReference type="ChEBI" id="CHEBI:597326"/>
    </cofactor>
</comment>
<dbReference type="GO" id="GO:0006565">
    <property type="term" value="P:L-serine catabolic process"/>
    <property type="evidence" value="ECO:0007669"/>
    <property type="project" value="TreeGrafter"/>
</dbReference>
<dbReference type="RefSeq" id="XP_020434286.1">
    <property type="nucleotide sequence ID" value="XM_020575491.1"/>
</dbReference>
<dbReference type="GO" id="GO:0005509">
    <property type="term" value="F:calcium ion binding"/>
    <property type="evidence" value="ECO:0007669"/>
    <property type="project" value="InterPro"/>
</dbReference>
<evidence type="ECO:0000256" key="4">
    <source>
        <dbReference type="ARBA" id="ARBA00023239"/>
    </source>
</evidence>
<comment type="similarity">
    <text evidence="2">Belongs to the serine/threonine dehydratase family.</text>
</comment>
<evidence type="ECO:0000256" key="2">
    <source>
        <dbReference type="ARBA" id="ARBA00010869"/>
    </source>
</evidence>
<feature type="region of interest" description="Disordered" evidence="5">
    <location>
        <begin position="631"/>
        <end position="657"/>
    </location>
</feature>
<sequence>MSKDEMIPEPSSVNNNTNTTASISTPVKKSKVNNNNNNNSNGSNGSNGSHPTPTSTSTTTTTTSTTSSSSSDTMQVDDPTGVNSPLDTLRGFEEIGEGVIRRNTDGQVDFLATVNRMTKYTHQFIKHTPQYHYELLSQILKCDVQLKLENLQLFGDLYVRNCLSILLSNYFNEANKLGCEYREIGGFVVVMDPKCPENQTQLSGTVLTALHLKNKFIIYVAPGELSLLQVVQGDISTCYERARKHASDLHMVYIDLKFSLHYSMIGAATLAEEIMEKSEDRETIVIPLRLYTVGWSYVSGLSLYLKMIKPQMKVIVCQMTEDLYGMDGEGKEFNRQSLFPDRIEIGWLALIHDKSDLTNVFDAFDARDQGKFTPDDVITMLVSMGGDASRNPCRPSKSSFSQTEFVNEVITQTLSGMNTKEKISQQFLKQFSLENLKEKKLVDQVVPVTEDQAAIAFIKCLEYTHTMTNGKGSIALGGMFSGNIKLKQNEKIVVLLSGGFVDVIDFQTILNYGLDLAGQTFEVELDLPDNTNALSKVLNVIGSNNVSVHEINMDRSCESLKQYHVRVLIQCNSRNFQQQQSCLEVLDAQGFKNLKKIAAPNRELTILSPTMPQTIISPNDSKAPMILGSPNGATQQQSSSPGISIPPSIPSVNTPPLKRSITDISIESIREAQQRIKHIMSPTPIYHSTTYSKLCGCQVTLMLENIQKTGSFKIRGSSNMVLRAIEQSSYKPVGLVAASAGNHAQGVALISAKVGLPCTIVCPEYAPDSKLSHTKQYGAEVIKKGKSLEDAVNTAEMICKERNWTLVRPYNDVDVIEGQGTMGCDIYDKVPDVDTVIVNVGGGGMIAGIALFLKKINPNIRIIGVQSQNVSPLADFKQTNQLRYIEPAVLSLADGTNVKMPGGVHTQVLHDLVDEYVTVSENEIASTIVHLMYNSRTVSEGAGCLGLAALIHHKIKVRKDERVVVIICGGNIDMSTLRQVYEYGLRSLGRSFTIHLTTWDYPGNLHKIISLAARAELKVSEIRHIRGTGDINWNEVTISLSFYSNSFHHQNFFLSLLVDVGLFPTVIGRRYIKDHELVYQIYDKSVIAKENQLKETFSERQKAFLEMYGKQANTSTLM</sequence>
<dbReference type="CDD" id="cd01562">
    <property type="entry name" value="Thr-dehyd"/>
    <property type="match status" value="1"/>
</dbReference>
<proteinExistence type="inferred from homology"/>
<feature type="region of interest" description="Disordered" evidence="5">
    <location>
        <begin position="1"/>
        <end position="88"/>
    </location>
</feature>
<reference evidence="8 9" key="1">
    <citation type="journal article" date="2011" name="Genome Res.">
        <title>Phylogeny-wide analysis of social amoeba genomes highlights ancient origins for complex intercellular communication.</title>
        <authorList>
            <person name="Heidel A.J."/>
            <person name="Lawal H.M."/>
            <person name="Felder M."/>
            <person name="Schilde C."/>
            <person name="Helps N.R."/>
            <person name="Tunggal B."/>
            <person name="Rivero F."/>
            <person name="John U."/>
            <person name="Schleicher M."/>
            <person name="Eichinger L."/>
            <person name="Platzer M."/>
            <person name="Noegel A.A."/>
            <person name="Schaap P."/>
            <person name="Gloeckner G."/>
        </authorList>
    </citation>
    <scope>NUCLEOTIDE SEQUENCE [LARGE SCALE GENOMIC DNA]</scope>
    <source>
        <strain evidence="9">ATCC 26659 / Pp 5 / PN500</strain>
    </source>
</reference>
<dbReference type="PROSITE" id="PS50222">
    <property type="entry name" value="EF_HAND_2"/>
    <property type="match status" value="1"/>
</dbReference>
<accession>D3B801</accession>
<dbReference type="GO" id="GO:0009097">
    <property type="term" value="P:isoleucine biosynthetic process"/>
    <property type="evidence" value="ECO:0007669"/>
    <property type="project" value="TreeGrafter"/>
</dbReference>
<feature type="domain" description="EF-hand" evidence="6">
    <location>
        <begin position="352"/>
        <end position="387"/>
    </location>
</feature>
<keyword evidence="3" id="KW-0663">Pyridoxal phosphate</keyword>
<dbReference type="GeneID" id="31360076"/>
<dbReference type="InterPro" id="IPR002048">
    <property type="entry name" value="EF_hand_dom"/>
</dbReference>
<evidence type="ECO:0000313" key="8">
    <source>
        <dbReference type="EMBL" id="EFA82169.1"/>
    </source>
</evidence>
<dbReference type="Gene3D" id="3.40.50.1100">
    <property type="match status" value="3"/>
</dbReference>
<feature type="compositionally biased region" description="Low complexity" evidence="5">
    <location>
        <begin position="33"/>
        <end position="71"/>
    </location>
</feature>
<feature type="domain" description="ACT" evidence="7">
    <location>
        <begin position="522"/>
        <end position="609"/>
    </location>
</feature>
<gene>
    <name evidence="8" type="ORF">PPL_04589</name>
</gene>
<dbReference type="SUPFAM" id="SSF53686">
    <property type="entry name" value="Tryptophan synthase beta subunit-like PLP-dependent enzymes"/>
    <property type="match status" value="2"/>
</dbReference>
<evidence type="ECO:0000259" key="7">
    <source>
        <dbReference type="PROSITE" id="PS51671"/>
    </source>
</evidence>
<name>D3B801_HETP5</name>
<dbReference type="PANTHER" id="PTHR48078">
    <property type="entry name" value="THREONINE DEHYDRATASE, MITOCHONDRIAL-RELATED"/>
    <property type="match status" value="1"/>
</dbReference>
<dbReference type="FunCoup" id="D3B801">
    <property type="interactions" value="108"/>
</dbReference>
<dbReference type="EMBL" id="ADBJ01000020">
    <property type="protein sequence ID" value="EFA82169.1"/>
    <property type="molecule type" value="Genomic_DNA"/>
</dbReference>
<dbReference type="PANTHER" id="PTHR48078:SF19">
    <property type="entry name" value="ACT DOMAIN-CONTAINING PROTEIN"/>
    <property type="match status" value="1"/>
</dbReference>
<dbReference type="InterPro" id="IPR002912">
    <property type="entry name" value="ACT_dom"/>
</dbReference>
<dbReference type="STRING" id="670386.D3B801"/>
<dbReference type="FunFam" id="3.40.50.1100:FF:000007">
    <property type="entry name" value="L-threonine dehydratase catabolic TdcB"/>
    <property type="match status" value="1"/>
</dbReference>
<dbReference type="GO" id="GO:0006567">
    <property type="term" value="P:L-threonine catabolic process"/>
    <property type="evidence" value="ECO:0007669"/>
    <property type="project" value="TreeGrafter"/>
</dbReference>
<evidence type="ECO:0000256" key="1">
    <source>
        <dbReference type="ARBA" id="ARBA00001933"/>
    </source>
</evidence>
<protein>
    <submittedName>
        <fullName evidence="8">Threonine ammonia-lyase</fullName>
    </submittedName>
</protein>
<dbReference type="GO" id="GO:0004794">
    <property type="term" value="F:threonine deaminase activity"/>
    <property type="evidence" value="ECO:0007669"/>
    <property type="project" value="TreeGrafter"/>
</dbReference>
<dbReference type="InParanoid" id="D3B801"/>
<keyword evidence="4 8" id="KW-0456">Lyase</keyword>
<dbReference type="InterPro" id="IPR001926">
    <property type="entry name" value="TrpB-like_PALP"/>
</dbReference>
<organism evidence="8 9">
    <name type="scientific">Heterostelium pallidum (strain ATCC 26659 / Pp 5 / PN500)</name>
    <name type="common">Cellular slime mold</name>
    <name type="synonym">Polysphondylium pallidum</name>
    <dbReference type="NCBI Taxonomy" id="670386"/>
    <lineage>
        <taxon>Eukaryota</taxon>
        <taxon>Amoebozoa</taxon>
        <taxon>Evosea</taxon>
        <taxon>Eumycetozoa</taxon>
        <taxon>Dictyostelia</taxon>
        <taxon>Acytosteliales</taxon>
        <taxon>Acytosteliaceae</taxon>
        <taxon>Heterostelium</taxon>
    </lineage>
</organism>